<evidence type="ECO:0000313" key="2">
    <source>
        <dbReference type="Proteomes" id="UP000245626"/>
    </source>
</evidence>
<organism evidence="1 2">
    <name type="scientific">Violaceomyces palustris</name>
    <dbReference type="NCBI Taxonomy" id="1673888"/>
    <lineage>
        <taxon>Eukaryota</taxon>
        <taxon>Fungi</taxon>
        <taxon>Dikarya</taxon>
        <taxon>Basidiomycota</taxon>
        <taxon>Ustilaginomycotina</taxon>
        <taxon>Ustilaginomycetes</taxon>
        <taxon>Violaceomycetales</taxon>
        <taxon>Violaceomycetaceae</taxon>
        <taxon>Violaceomyces</taxon>
    </lineage>
</organism>
<keyword evidence="2" id="KW-1185">Reference proteome</keyword>
<sequence>MSDPSRSSNSSTAATTDHGGRGGLPHTNGEKSQGSKGGGVLNQDQDQDEDGQLLLEGPVESLDADQLRRALVHCRDQRDGFENQYRNLLSKLTTMRSTLGDRLRQDAEELDRREQQIETLNQKFDKMSESVKLLKDELVSSHSETERLTKELDQLRSSVASSSAHPPPSDPTSGTITINGNNNMARSEGMERQRQLQETIEHLRIQSSEWETAFLEERSRREELESQITDQVGLREQAEVRERAMRERAEREAESARGLQMVLEEFQTTQESELKRALGDHQERLQEAEKSLKEFSKRAQEAETKLEEFQGAASKCQSLEREVKEKGLLIGKLRHEAVILNEHLTEALRRLRNDTSESNVDRRLVTNLLLQFLTTPRADAKRFEMLSLIASVLQWNDEERETAGLQKAGSSGGSNLQGGSSIGGSGPTKRVGIGLGLESPGRNSLGGRDSAKGKGRSNVGGDESFSNLFVEFLLSEAEQAGGDKSSSIAPSSNASSINLRTAPSTPSSTSPKPSMETGEAAGHVVKQKPSSPNPSSNNGSKSRLGFFR</sequence>
<proteinExistence type="predicted"/>
<dbReference type="Proteomes" id="UP000245626">
    <property type="component" value="Unassembled WGS sequence"/>
</dbReference>
<evidence type="ECO:0000313" key="1">
    <source>
        <dbReference type="EMBL" id="PWN48624.1"/>
    </source>
</evidence>
<name>A0ACD0NS96_9BASI</name>
<gene>
    <name evidence="1" type="ORF">IE53DRAFT_389161</name>
</gene>
<protein>
    <submittedName>
        <fullName evidence="1">Uncharacterized protein</fullName>
    </submittedName>
</protein>
<dbReference type="EMBL" id="KZ820169">
    <property type="protein sequence ID" value="PWN48624.1"/>
    <property type="molecule type" value="Genomic_DNA"/>
</dbReference>
<accession>A0ACD0NS96</accession>
<reference evidence="1 2" key="1">
    <citation type="journal article" date="2018" name="Mol. Biol. Evol.">
        <title>Broad Genomic Sampling Reveals a Smut Pathogenic Ancestry of the Fungal Clade Ustilaginomycotina.</title>
        <authorList>
            <person name="Kijpornyongpan T."/>
            <person name="Mondo S.J."/>
            <person name="Barry K."/>
            <person name="Sandor L."/>
            <person name="Lee J."/>
            <person name="Lipzen A."/>
            <person name="Pangilinan J."/>
            <person name="LaButti K."/>
            <person name="Hainaut M."/>
            <person name="Henrissat B."/>
            <person name="Grigoriev I.V."/>
            <person name="Spatafora J.W."/>
            <person name="Aime M.C."/>
        </authorList>
    </citation>
    <scope>NUCLEOTIDE SEQUENCE [LARGE SCALE GENOMIC DNA]</scope>
    <source>
        <strain evidence="1 2">SA 807</strain>
    </source>
</reference>